<dbReference type="Pfam" id="PF22640">
    <property type="entry name" value="ManC_GMP_beta-helix"/>
    <property type="match status" value="1"/>
</dbReference>
<gene>
    <name evidence="2" type="ORF">S01H1_41859</name>
</gene>
<evidence type="ECO:0000259" key="1">
    <source>
        <dbReference type="Pfam" id="PF22640"/>
    </source>
</evidence>
<reference evidence="2" key="1">
    <citation type="journal article" date="2014" name="Front. Microbiol.">
        <title>High frequency of phylogenetically diverse reductive dehalogenase-homologous genes in deep subseafloor sedimentary metagenomes.</title>
        <authorList>
            <person name="Kawai M."/>
            <person name="Futagami T."/>
            <person name="Toyoda A."/>
            <person name="Takaki Y."/>
            <person name="Nishi S."/>
            <person name="Hori S."/>
            <person name="Arai W."/>
            <person name="Tsubouchi T."/>
            <person name="Morono Y."/>
            <person name="Uchiyama I."/>
            <person name="Ito T."/>
            <person name="Fujiyama A."/>
            <person name="Inagaki F."/>
            <person name="Takami H."/>
        </authorList>
    </citation>
    <scope>NUCLEOTIDE SEQUENCE</scope>
    <source>
        <strain evidence="2">Expedition CK06-06</strain>
    </source>
</reference>
<comment type="caution">
    <text evidence="2">The sequence shown here is derived from an EMBL/GenBank/DDBJ whole genome shotgun (WGS) entry which is preliminary data.</text>
</comment>
<proteinExistence type="predicted"/>
<dbReference type="InterPro" id="IPR054566">
    <property type="entry name" value="ManC/GMP-like_b-helix"/>
</dbReference>
<sequence>MRLDVLFAEIERHQPELFRDLCLIEKAMGKKSYSSVLEEVYRGIKGVSIDYGIMELTQEKILVMEGMFPWSDVGSWQGLYELLRQRHDREGNISGENQHLIDTSNAFIYSLTDRFIAVIGLSNILVVDTEDGLLVGDLTQSQRIREITEFLKKNGREDLL</sequence>
<organism evidence="2">
    <name type="scientific">marine sediment metagenome</name>
    <dbReference type="NCBI Taxonomy" id="412755"/>
    <lineage>
        <taxon>unclassified sequences</taxon>
        <taxon>metagenomes</taxon>
        <taxon>ecological metagenomes</taxon>
    </lineage>
</organism>
<protein>
    <recommendedName>
        <fullName evidence="1">MannoseP isomerase/GMP-like beta-helix domain-containing protein</fullName>
    </recommendedName>
</protein>
<dbReference type="PANTHER" id="PTHR46390">
    <property type="entry name" value="MANNOSE-1-PHOSPHATE GUANYLYLTRANSFERASE"/>
    <property type="match status" value="1"/>
</dbReference>
<dbReference type="InterPro" id="IPR029044">
    <property type="entry name" value="Nucleotide-diphossugar_trans"/>
</dbReference>
<accession>X0VNH5</accession>
<dbReference type="GO" id="GO:0009298">
    <property type="term" value="P:GDP-mannose biosynthetic process"/>
    <property type="evidence" value="ECO:0007669"/>
    <property type="project" value="TreeGrafter"/>
</dbReference>
<dbReference type="AlphaFoldDB" id="X0VNH5"/>
<dbReference type="EMBL" id="BARS01026573">
    <property type="protein sequence ID" value="GAG02101.1"/>
    <property type="molecule type" value="Genomic_DNA"/>
</dbReference>
<name>X0VNH5_9ZZZZ</name>
<feature type="domain" description="MannoseP isomerase/GMP-like beta-helix" evidence="1">
    <location>
        <begin position="100"/>
        <end position="149"/>
    </location>
</feature>
<dbReference type="GO" id="GO:0004475">
    <property type="term" value="F:mannose-1-phosphate guanylyltransferase (GTP) activity"/>
    <property type="evidence" value="ECO:0007669"/>
    <property type="project" value="TreeGrafter"/>
</dbReference>
<dbReference type="Gene3D" id="3.90.550.10">
    <property type="entry name" value="Spore Coat Polysaccharide Biosynthesis Protein SpsA, Chain A"/>
    <property type="match status" value="1"/>
</dbReference>
<dbReference type="PANTHER" id="PTHR46390:SF1">
    <property type="entry name" value="MANNOSE-1-PHOSPHATE GUANYLYLTRANSFERASE"/>
    <property type="match status" value="1"/>
</dbReference>
<dbReference type="SUPFAM" id="SSF159283">
    <property type="entry name" value="Guanosine diphospho-D-mannose pyrophosphorylase/mannose-6-phosphate isomerase linker domain"/>
    <property type="match status" value="1"/>
</dbReference>
<dbReference type="SUPFAM" id="SSF53448">
    <property type="entry name" value="Nucleotide-diphospho-sugar transferases"/>
    <property type="match status" value="1"/>
</dbReference>
<evidence type="ECO:0000313" key="2">
    <source>
        <dbReference type="EMBL" id="GAG02101.1"/>
    </source>
</evidence>
<dbReference type="InterPro" id="IPR051161">
    <property type="entry name" value="Mannose-6P_isomerase_type2"/>
</dbReference>